<keyword evidence="2" id="KW-1185">Reference proteome</keyword>
<dbReference type="AlphaFoldDB" id="D4YUB2"/>
<reference evidence="1 2" key="1">
    <citation type="submission" date="2010-04" db="EMBL/GenBank/DDBJ databases">
        <authorList>
            <person name="Muzny D."/>
            <person name="Qin X."/>
            <person name="Deng J."/>
            <person name="Jiang H."/>
            <person name="Liu Y."/>
            <person name="Qu J."/>
            <person name="Song X.-Z."/>
            <person name="Zhang L."/>
            <person name="Thornton R."/>
            <person name="Coyle M."/>
            <person name="Francisco L."/>
            <person name="Jackson L."/>
            <person name="Javaid M."/>
            <person name="Korchina V."/>
            <person name="Kovar C."/>
            <person name="Mata R."/>
            <person name="Mathew T."/>
            <person name="Ngo R."/>
            <person name="Nguyen L."/>
            <person name="Nguyen N."/>
            <person name="Okwuonu G."/>
            <person name="Ongeri F."/>
            <person name="Pham C."/>
            <person name="Simmons D."/>
            <person name="Wilczek-Boney K."/>
            <person name="Hale W."/>
            <person name="Jakkamsetti A."/>
            <person name="Pham P."/>
            <person name="Ruth R."/>
            <person name="San Lucas F."/>
            <person name="Warren J."/>
            <person name="Zhang J."/>
            <person name="Zhao Z."/>
            <person name="Zhou C."/>
            <person name="Zhu D."/>
            <person name="Lee S."/>
            <person name="Bess C."/>
            <person name="Blankenburg K."/>
            <person name="Forbes L."/>
            <person name="Fu Q."/>
            <person name="Gubbala S."/>
            <person name="Hirani K."/>
            <person name="Jayaseelan J.C."/>
            <person name="Lara F."/>
            <person name="Munidasa M."/>
            <person name="Palculict T."/>
            <person name="Patil S."/>
            <person name="Pu L.-L."/>
            <person name="Saada N."/>
            <person name="Tang L."/>
            <person name="Weissenberger G."/>
            <person name="Zhu Y."/>
            <person name="Hemphill L."/>
            <person name="Shang Y."/>
            <person name="Youmans B."/>
            <person name="Ayvaz T."/>
            <person name="Ross M."/>
            <person name="Santibanez J."/>
            <person name="Aqrawi P."/>
            <person name="Gross S."/>
            <person name="Joshi V."/>
            <person name="Fowler G."/>
            <person name="Nazareth L."/>
            <person name="Reid J."/>
            <person name="Worley K."/>
            <person name="Petrosino J."/>
            <person name="Highlander S."/>
            <person name="Gibbs R."/>
        </authorList>
    </citation>
    <scope>NUCLEOTIDE SEQUENCE [LARGE SCALE GENOMIC DNA]</scope>
    <source>
        <strain evidence="1 2">DSM 11664</strain>
    </source>
</reference>
<comment type="caution">
    <text evidence="1">The sequence shown here is derived from an EMBL/GenBank/DDBJ whole genome shotgun (WGS) entry which is preliminary data.</text>
</comment>
<proteinExistence type="predicted"/>
<gene>
    <name evidence="1" type="ORF">HMPREF0493_1123</name>
</gene>
<accession>D4YUB2</accession>
<name>D4YUB2_9LACO</name>
<sequence>MHKKKRLQYQLNDTLVSFFKIPYNFGAKISDSKVFHKIVD</sequence>
<evidence type="ECO:0000313" key="1">
    <source>
        <dbReference type="EMBL" id="EFG55258.1"/>
    </source>
</evidence>
<dbReference type="EMBL" id="ADNY01000042">
    <property type="protein sequence ID" value="EFG55258.1"/>
    <property type="molecule type" value="Genomic_DNA"/>
</dbReference>
<organism evidence="1 2">
    <name type="scientific">Lactobacillus amylolyticus DSM 11664</name>
    <dbReference type="NCBI Taxonomy" id="585524"/>
    <lineage>
        <taxon>Bacteria</taxon>
        <taxon>Bacillati</taxon>
        <taxon>Bacillota</taxon>
        <taxon>Bacilli</taxon>
        <taxon>Lactobacillales</taxon>
        <taxon>Lactobacillaceae</taxon>
        <taxon>Lactobacillus</taxon>
    </lineage>
</organism>
<evidence type="ECO:0000313" key="2">
    <source>
        <dbReference type="Proteomes" id="UP000004069"/>
    </source>
</evidence>
<dbReference type="Proteomes" id="UP000004069">
    <property type="component" value="Unassembled WGS sequence"/>
</dbReference>
<protein>
    <submittedName>
        <fullName evidence="1">Uncharacterized protein</fullName>
    </submittedName>
</protein>